<dbReference type="Proteomes" id="UP001499984">
    <property type="component" value="Unassembled WGS sequence"/>
</dbReference>
<dbReference type="Pfam" id="PF05800">
    <property type="entry name" value="GvpO"/>
    <property type="match status" value="1"/>
</dbReference>
<proteinExistence type="predicted"/>
<keyword evidence="2" id="KW-1185">Reference proteome</keyword>
<sequence length="86" mass="9810">MEVLRQARAQLAELTGMNAETVTSFEHTEDGWTLEIEVLELARVPDTMSLMASYQVDLDPQGQLAGYRRVRRYERGRSDARRPGGR</sequence>
<reference evidence="2" key="1">
    <citation type="journal article" date="2019" name="Int. J. Syst. Evol. Microbiol.">
        <title>The Global Catalogue of Microorganisms (GCM) 10K type strain sequencing project: providing services to taxonomists for standard genome sequencing and annotation.</title>
        <authorList>
            <consortium name="The Broad Institute Genomics Platform"/>
            <consortium name="The Broad Institute Genome Sequencing Center for Infectious Disease"/>
            <person name="Wu L."/>
            <person name="Ma J."/>
        </authorList>
    </citation>
    <scope>NUCLEOTIDE SEQUENCE [LARGE SCALE GENOMIC DNA]</scope>
    <source>
        <strain evidence="2">JCM 16925</strain>
    </source>
</reference>
<organism evidence="1 2">
    <name type="scientific">Streptomyces shaanxiensis</name>
    <dbReference type="NCBI Taxonomy" id="653357"/>
    <lineage>
        <taxon>Bacteria</taxon>
        <taxon>Bacillati</taxon>
        <taxon>Actinomycetota</taxon>
        <taxon>Actinomycetes</taxon>
        <taxon>Kitasatosporales</taxon>
        <taxon>Streptomycetaceae</taxon>
        <taxon>Streptomyces</taxon>
    </lineage>
</organism>
<evidence type="ECO:0000313" key="2">
    <source>
        <dbReference type="Proteomes" id="UP001499984"/>
    </source>
</evidence>
<dbReference type="EMBL" id="BAAAZY010000010">
    <property type="protein sequence ID" value="GAA4056459.1"/>
    <property type="molecule type" value="Genomic_DNA"/>
</dbReference>
<evidence type="ECO:0000313" key="1">
    <source>
        <dbReference type="EMBL" id="GAA4056459.1"/>
    </source>
</evidence>
<dbReference type="PIRSF" id="PIRSF028743">
    <property type="entry name" value="GvpO_protein"/>
    <property type="match status" value="1"/>
</dbReference>
<accession>A0ABP7UZW4</accession>
<gene>
    <name evidence="1" type="ORF">GCM10022233_30620</name>
</gene>
<protein>
    <recommendedName>
        <fullName evidence="3">Gas vesicle protein</fullName>
    </recommendedName>
</protein>
<name>A0ABP7UZW4_9ACTN</name>
<dbReference type="InterPro" id="IPR008634">
    <property type="entry name" value="Gas-vesicle_GvpO"/>
</dbReference>
<evidence type="ECO:0008006" key="3">
    <source>
        <dbReference type="Google" id="ProtNLM"/>
    </source>
</evidence>
<comment type="caution">
    <text evidence="1">The sequence shown here is derived from an EMBL/GenBank/DDBJ whole genome shotgun (WGS) entry which is preliminary data.</text>
</comment>